<dbReference type="AlphaFoldDB" id="A0A450S4C7"/>
<keyword evidence="1" id="KW-0812">Transmembrane</keyword>
<keyword evidence="1" id="KW-0472">Membrane</keyword>
<organism evidence="2">
    <name type="scientific">Candidatus Kentrum sp. FW</name>
    <dbReference type="NCBI Taxonomy" id="2126338"/>
    <lineage>
        <taxon>Bacteria</taxon>
        <taxon>Pseudomonadati</taxon>
        <taxon>Pseudomonadota</taxon>
        <taxon>Gammaproteobacteria</taxon>
        <taxon>Candidatus Kentrum</taxon>
    </lineage>
</organism>
<reference evidence="2" key="1">
    <citation type="submission" date="2019-02" db="EMBL/GenBank/DDBJ databases">
        <authorList>
            <person name="Gruber-Vodicka R. H."/>
            <person name="Seah K. B. B."/>
        </authorList>
    </citation>
    <scope>NUCLEOTIDE SEQUENCE</scope>
    <source>
        <strain evidence="2">BECK_BZ106</strain>
    </source>
</reference>
<proteinExistence type="predicted"/>
<feature type="transmembrane region" description="Helical" evidence="1">
    <location>
        <begin position="49"/>
        <end position="71"/>
    </location>
</feature>
<keyword evidence="1" id="KW-1133">Transmembrane helix</keyword>
<evidence type="ECO:0000313" key="2">
    <source>
        <dbReference type="EMBL" id="VFJ46618.1"/>
    </source>
</evidence>
<feature type="transmembrane region" description="Helical" evidence="1">
    <location>
        <begin position="20"/>
        <end position="43"/>
    </location>
</feature>
<accession>A0A450S4C7</accession>
<dbReference type="EMBL" id="CAADFD010000001">
    <property type="protein sequence ID" value="VFJ46618.1"/>
    <property type="molecule type" value="Genomic_DNA"/>
</dbReference>
<protein>
    <recommendedName>
        <fullName evidence="3">Holin-X, holin superfamily III</fullName>
    </recommendedName>
</protein>
<sequence>MGKKMHDISSFRSKLWASFLLSTVGGIIAFVSIFSSISSFIGVLDLGHLLAAVIVIGGAILLTVGFTFILARRERGPSHLAKLKNDITAAYLNALEQSTLNPARGKQP</sequence>
<gene>
    <name evidence="2" type="ORF">BECKFW1821B_GA0114236_100123</name>
</gene>
<evidence type="ECO:0008006" key="3">
    <source>
        <dbReference type="Google" id="ProtNLM"/>
    </source>
</evidence>
<evidence type="ECO:0000256" key="1">
    <source>
        <dbReference type="SAM" id="Phobius"/>
    </source>
</evidence>
<name>A0A450S4C7_9GAMM</name>